<sequence length="361" mass="40667">MNLKSISVLSTLLALLLFSQQLIAQQSYVKPKLTNSKSWSLVLIPDPQTYVKYDRNVGILNLMTSWVRENADSLNTQFVLCTGDLVEQNDLLNPDTKAANQNSKQQWTNTSEAFRKLDNRVPYVLATGNHDYGHVSAEYRATQYDKYFSPEQNGFNAKALREVGPSLNGNSSAVNAVYEFETPHPKKLLVMVLEFAPRNEVLAWAKKTLDQQKYENHDVILLTHTYLDSKSNHIQKEGYKIEDANYGAAVFEKLVKPSKNIRMVFSGHIGDPDNFDGHIGFRQDKNAAGKTVSQMTFNAQAMGGGWFGNGGDGWLRYLEFLPDGKTVKVKTFSPLFAISPATQNLAYKTEKNQEFQFSLED</sequence>
<feature type="signal peptide" evidence="1">
    <location>
        <begin position="1"/>
        <end position="24"/>
    </location>
</feature>
<dbReference type="KEGG" id="smiz:4412673_00562"/>
<name>A0AAJ4XA05_9SPHI</name>
<evidence type="ECO:0000313" key="3">
    <source>
        <dbReference type="EMBL" id="SNV41885.1"/>
    </source>
</evidence>
<dbReference type="PANTHER" id="PTHR43143:SF5">
    <property type="entry name" value="SECRETED PROTEIN"/>
    <property type="match status" value="1"/>
</dbReference>
<dbReference type="InterPro" id="IPR004843">
    <property type="entry name" value="Calcineurin-like_PHP"/>
</dbReference>
<dbReference type="RefSeq" id="WP_093100504.1">
    <property type="nucleotide sequence ID" value="NZ_FNGK01000007.1"/>
</dbReference>
<dbReference type="EMBL" id="LT906468">
    <property type="protein sequence ID" value="SNV41885.1"/>
    <property type="molecule type" value="Genomic_DNA"/>
</dbReference>
<evidence type="ECO:0000259" key="2">
    <source>
        <dbReference type="Pfam" id="PF00149"/>
    </source>
</evidence>
<dbReference type="InterPro" id="IPR029052">
    <property type="entry name" value="Metallo-depent_PP-like"/>
</dbReference>
<dbReference type="GO" id="GO:0016787">
    <property type="term" value="F:hydrolase activity"/>
    <property type="evidence" value="ECO:0007669"/>
    <property type="project" value="InterPro"/>
</dbReference>
<proteinExistence type="predicted"/>
<organism evidence="3 4">
    <name type="scientific">Sphingobacterium mizutaii</name>
    <dbReference type="NCBI Taxonomy" id="1010"/>
    <lineage>
        <taxon>Bacteria</taxon>
        <taxon>Pseudomonadati</taxon>
        <taxon>Bacteroidota</taxon>
        <taxon>Sphingobacteriia</taxon>
        <taxon>Sphingobacteriales</taxon>
        <taxon>Sphingobacteriaceae</taxon>
        <taxon>Sphingobacterium</taxon>
    </lineage>
</organism>
<evidence type="ECO:0000256" key="1">
    <source>
        <dbReference type="SAM" id="SignalP"/>
    </source>
</evidence>
<accession>A0AAJ4XA05</accession>
<feature type="chain" id="PRO_5042526120" evidence="1">
    <location>
        <begin position="25"/>
        <end position="361"/>
    </location>
</feature>
<feature type="domain" description="Calcineurin-like phosphoesterase" evidence="2">
    <location>
        <begin position="60"/>
        <end position="269"/>
    </location>
</feature>
<dbReference type="AlphaFoldDB" id="A0AAJ4XA05"/>
<dbReference type="PANTHER" id="PTHR43143">
    <property type="entry name" value="METALLOPHOSPHOESTERASE, CALCINEURIN SUPERFAMILY"/>
    <property type="match status" value="1"/>
</dbReference>
<gene>
    <name evidence="3" type="ORF">SAMEA4412673_00562</name>
</gene>
<dbReference type="InterPro" id="IPR051918">
    <property type="entry name" value="STPP_CPPED1"/>
</dbReference>
<dbReference type="Proteomes" id="UP000215355">
    <property type="component" value="Chromosome 1"/>
</dbReference>
<evidence type="ECO:0000313" key="4">
    <source>
        <dbReference type="Proteomes" id="UP000215355"/>
    </source>
</evidence>
<dbReference type="SUPFAM" id="SSF56300">
    <property type="entry name" value="Metallo-dependent phosphatases"/>
    <property type="match status" value="1"/>
</dbReference>
<keyword evidence="1" id="KW-0732">Signal</keyword>
<dbReference type="Pfam" id="PF00149">
    <property type="entry name" value="Metallophos"/>
    <property type="match status" value="1"/>
</dbReference>
<protein>
    <submittedName>
        <fullName evidence="3">Calcineurin-like phosphoesterase</fullName>
    </submittedName>
</protein>
<reference evidence="3 4" key="1">
    <citation type="submission" date="2017-06" db="EMBL/GenBank/DDBJ databases">
        <authorList>
            <consortium name="Pathogen Informatics"/>
        </authorList>
    </citation>
    <scope>NUCLEOTIDE SEQUENCE [LARGE SCALE GENOMIC DNA]</scope>
    <source>
        <strain evidence="3 4">NCTC12149</strain>
    </source>
</reference>
<dbReference type="Gene3D" id="3.60.21.10">
    <property type="match status" value="1"/>
</dbReference>